<evidence type="ECO:0000313" key="5">
    <source>
        <dbReference type="EMBL" id="CAB5391410.1"/>
    </source>
</evidence>
<keyword evidence="2" id="KW-0539">Nucleus</keyword>
<dbReference type="InterPro" id="IPR040092">
    <property type="entry name" value="TBRG1"/>
</dbReference>
<comment type="caution">
    <text evidence="5">The sequence shown here is derived from an EMBL/GenBank/DDBJ whole genome shotgun (WGS) entry which is preliminary data.</text>
</comment>
<evidence type="ECO:0000256" key="1">
    <source>
        <dbReference type="ARBA" id="ARBA00004123"/>
    </source>
</evidence>
<evidence type="ECO:0000256" key="2">
    <source>
        <dbReference type="ARBA" id="ARBA00023242"/>
    </source>
</evidence>
<name>A0A916EIT3_9GLOM</name>
<dbReference type="GO" id="GO:0005634">
    <property type="term" value="C:nucleus"/>
    <property type="evidence" value="ECO:0007669"/>
    <property type="project" value="UniProtKB-SubCell"/>
</dbReference>
<dbReference type="GO" id="GO:0051726">
    <property type="term" value="P:regulation of cell cycle"/>
    <property type="evidence" value="ECO:0007669"/>
    <property type="project" value="TreeGrafter"/>
</dbReference>
<comment type="subcellular location">
    <subcellularLocation>
        <location evidence="1">Nucleus</location>
    </subcellularLocation>
</comment>
<dbReference type="PROSITE" id="PS51542">
    <property type="entry name" value="FYRN"/>
    <property type="match status" value="1"/>
</dbReference>
<dbReference type="PROSITE" id="PS51543">
    <property type="entry name" value="FYRC"/>
    <property type="match status" value="1"/>
</dbReference>
<dbReference type="Pfam" id="PF05964">
    <property type="entry name" value="FYRN"/>
    <property type="match status" value="1"/>
</dbReference>
<dbReference type="SMART" id="SM00541">
    <property type="entry name" value="FYRN"/>
    <property type="match status" value="1"/>
</dbReference>
<dbReference type="OrthoDB" id="285793at2759"/>
<proteinExistence type="predicted"/>
<feature type="region of interest" description="Disordered" evidence="4">
    <location>
        <begin position="194"/>
        <end position="213"/>
    </location>
</feature>
<evidence type="ECO:0000256" key="3">
    <source>
        <dbReference type="SAM" id="Coils"/>
    </source>
</evidence>
<evidence type="ECO:0000313" key="6">
    <source>
        <dbReference type="Proteomes" id="UP000684084"/>
    </source>
</evidence>
<gene>
    <name evidence="5" type="ORF">CHRIB12_LOCUS21953</name>
</gene>
<protein>
    <submittedName>
        <fullName evidence="5">Uncharacterized protein</fullName>
    </submittedName>
</protein>
<sequence length="385" mass="43848">MNQSLRVLNGTVKYKVFGLQHTFRSSKTLYSQYVYLPKNLPIYNILGFHSSPLSWTCTHQVLSEPFDYLKFLSFQASEKMGRHPKNQPSKTSVQNGSPTISTYEKYKEIKRKYRELKKMNNELNEEYGRAIKEARKCKDERDSLLEKLATNYVNEESTSFMDHQRRLKNPLIAYNERPTTQIARNIVNDIPAVSSSSAAKRGPGRPPASSRNVKAYHVDKDTNGNYVLPVEVGLHTILSLGTVVYDRAAYHNDRYIYPVGYSTHRPYLSMIDPTRDTIYTSTIEDGGDNPRFVVQAADQPGNPITASSATGAWTPVIRQANSIRNRKHSNAASGPDYFGLSQPTVRKMIQELPNAHKCKNYRMQEFEVHPIGTRGRGKTNRKAKY</sequence>
<dbReference type="InterPro" id="IPR003889">
    <property type="entry name" value="FYrich_C"/>
</dbReference>
<dbReference type="Proteomes" id="UP000684084">
    <property type="component" value="Unassembled WGS sequence"/>
</dbReference>
<dbReference type="AlphaFoldDB" id="A0A916EIT3"/>
<keyword evidence="3" id="KW-0175">Coiled coil</keyword>
<dbReference type="PANTHER" id="PTHR22715">
    <property type="entry name" value="TRANSFORMING GROWTH FACTOR BETA REGULATED GENE 1"/>
    <property type="match status" value="1"/>
</dbReference>
<dbReference type="VEuPathDB" id="FungiDB:RhiirFUN_013585"/>
<feature type="coiled-coil region" evidence="3">
    <location>
        <begin position="106"/>
        <end position="140"/>
    </location>
</feature>
<dbReference type="PANTHER" id="PTHR22715:SF0">
    <property type="entry name" value="TRANSFORMING GROWTH FACTOR BETA REGULATOR 1"/>
    <property type="match status" value="1"/>
</dbReference>
<dbReference type="VEuPathDB" id="FungiDB:RhiirFUN_013586"/>
<dbReference type="SMART" id="SM00542">
    <property type="entry name" value="FYRC"/>
    <property type="match status" value="1"/>
</dbReference>
<organism evidence="5 6">
    <name type="scientific">Rhizophagus irregularis</name>
    <dbReference type="NCBI Taxonomy" id="588596"/>
    <lineage>
        <taxon>Eukaryota</taxon>
        <taxon>Fungi</taxon>
        <taxon>Fungi incertae sedis</taxon>
        <taxon>Mucoromycota</taxon>
        <taxon>Glomeromycotina</taxon>
        <taxon>Glomeromycetes</taxon>
        <taxon>Glomerales</taxon>
        <taxon>Glomeraceae</taxon>
        <taxon>Rhizophagus</taxon>
    </lineage>
</organism>
<accession>A0A916EIT3</accession>
<reference evidence="5" key="1">
    <citation type="submission" date="2020-05" db="EMBL/GenBank/DDBJ databases">
        <authorList>
            <person name="Rincon C."/>
            <person name="Sanders R I."/>
            <person name="Robbins C."/>
            <person name="Chaturvedi A."/>
        </authorList>
    </citation>
    <scope>NUCLEOTIDE SEQUENCE</scope>
    <source>
        <strain evidence="5">CHB12</strain>
    </source>
</reference>
<dbReference type="Pfam" id="PF05965">
    <property type="entry name" value="FYRC"/>
    <property type="match status" value="1"/>
</dbReference>
<evidence type="ECO:0000256" key="4">
    <source>
        <dbReference type="SAM" id="MobiDB-lite"/>
    </source>
</evidence>
<dbReference type="InterPro" id="IPR003888">
    <property type="entry name" value="FYrich_N"/>
</dbReference>
<dbReference type="EMBL" id="CAGKOT010000072">
    <property type="protein sequence ID" value="CAB5391410.1"/>
    <property type="molecule type" value="Genomic_DNA"/>
</dbReference>